<gene>
    <name evidence="2" type="ORF">FHU37_000695</name>
</gene>
<dbReference type="Proteomes" id="UP000567795">
    <property type="component" value="Unassembled WGS sequence"/>
</dbReference>
<dbReference type="EMBL" id="JACBZD010000001">
    <property type="protein sequence ID" value="NYI03752.1"/>
    <property type="molecule type" value="Genomic_DNA"/>
</dbReference>
<evidence type="ECO:0000313" key="3">
    <source>
        <dbReference type="Proteomes" id="UP000567795"/>
    </source>
</evidence>
<reference evidence="2 3" key="1">
    <citation type="submission" date="2020-07" db="EMBL/GenBank/DDBJ databases">
        <title>Sequencing the genomes of 1000 actinobacteria strains.</title>
        <authorList>
            <person name="Klenk H.-P."/>
        </authorList>
    </citation>
    <scope>NUCLEOTIDE SEQUENCE [LARGE SCALE GENOMIC DNA]</scope>
    <source>
        <strain evidence="2 3">DSM 42178</strain>
    </source>
</reference>
<feature type="transmembrane region" description="Helical" evidence="1">
    <location>
        <begin position="143"/>
        <end position="164"/>
    </location>
</feature>
<feature type="transmembrane region" description="Helical" evidence="1">
    <location>
        <begin position="53"/>
        <end position="73"/>
    </location>
</feature>
<accession>A0A852ZZQ4</accession>
<keyword evidence="3" id="KW-1185">Reference proteome</keyword>
<name>A0A852ZZQ4_9ACTN</name>
<dbReference type="RefSeq" id="WP_179812754.1">
    <property type="nucleotide sequence ID" value="NZ_JACBZD010000001.1"/>
</dbReference>
<keyword evidence="1" id="KW-0812">Transmembrane</keyword>
<keyword evidence="1" id="KW-0472">Membrane</keyword>
<proteinExistence type="predicted"/>
<dbReference type="AlphaFoldDB" id="A0A852ZZQ4"/>
<evidence type="ECO:0000256" key="1">
    <source>
        <dbReference type="SAM" id="Phobius"/>
    </source>
</evidence>
<feature type="transmembrane region" description="Helical" evidence="1">
    <location>
        <begin position="80"/>
        <end position="100"/>
    </location>
</feature>
<sequence>MPHTLAPGHPVAARVRAARPSGGLRVSVWRAALLAPTLVTASASVHVTATGTVLSVATWWVAVAVTFPLLLSLRVRRRTGVAAAAAVVAVETLLATLFAAGQAVCGGNGGALAEFVRGLGNDLACRSTVLPGLAGLSPVAPGAGALLLTVGAHLLLAGVAVWWLRRGRVAATALLKALTEVVVQAARWLLAWALGVDDARPAVAAHPPAPRVLRSLVALRHVLILRGPPLLRPAR</sequence>
<keyword evidence="1" id="KW-1133">Transmembrane helix</keyword>
<protein>
    <submittedName>
        <fullName evidence="2">Uncharacterized protein</fullName>
    </submittedName>
</protein>
<evidence type="ECO:0000313" key="2">
    <source>
        <dbReference type="EMBL" id="NYI03752.1"/>
    </source>
</evidence>
<organism evidence="2 3">
    <name type="scientific">Allostreptomyces psammosilenae</name>
    <dbReference type="NCBI Taxonomy" id="1892865"/>
    <lineage>
        <taxon>Bacteria</taxon>
        <taxon>Bacillati</taxon>
        <taxon>Actinomycetota</taxon>
        <taxon>Actinomycetes</taxon>
        <taxon>Kitasatosporales</taxon>
        <taxon>Streptomycetaceae</taxon>
        <taxon>Allostreptomyces</taxon>
    </lineage>
</organism>
<comment type="caution">
    <text evidence="2">The sequence shown here is derived from an EMBL/GenBank/DDBJ whole genome shotgun (WGS) entry which is preliminary data.</text>
</comment>